<dbReference type="AlphaFoldDB" id="A0A8J2ZCC7"/>
<evidence type="ECO:0000259" key="11">
    <source>
        <dbReference type="Pfam" id="PF00676"/>
    </source>
</evidence>
<dbReference type="InterPro" id="IPR017597">
    <property type="entry name" value="Pyrv_DH_E1_asu_subgrp-y"/>
</dbReference>
<evidence type="ECO:0000256" key="7">
    <source>
        <dbReference type="ARBA" id="ARBA00023317"/>
    </source>
</evidence>
<comment type="subunit">
    <text evidence="2 10">Heterodimer of an alpha and a beta chain.</text>
</comment>
<comment type="cofactor">
    <cofactor evidence="1 10">
        <name>thiamine diphosphate</name>
        <dbReference type="ChEBI" id="CHEBI:58937"/>
    </cofactor>
</comment>
<evidence type="ECO:0000256" key="5">
    <source>
        <dbReference type="ARBA" id="ARBA00023002"/>
    </source>
</evidence>
<evidence type="ECO:0000313" key="13">
    <source>
        <dbReference type="Proteomes" id="UP000597507"/>
    </source>
</evidence>
<dbReference type="Proteomes" id="UP000597507">
    <property type="component" value="Unassembled WGS sequence"/>
</dbReference>
<gene>
    <name evidence="10 12" type="primary">pdhA</name>
    <name evidence="12" type="ORF">GCM10010964_25170</name>
</gene>
<evidence type="ECO:0000256" key="9">
    <source>
        <dbReference type="ARBA" id="ARBA00051231"/>
    </source>
</evidence>
<name>A0A8J2ZCC7_9PROT</name>
<dbReference type="InterPro" id="IPR001017">
    <property type="entry name" value="DH_E1"/>
</dbReference>
<keyword evidence="7 10" id="KW-0670">Pyruvate</keyword>
<reference evidence="12 13" key="1">
    <citation type="journal article" date="2014" name="Int. J. Syst. Evol. Microbiol.">
        <title>Complete genome sequence of Corynebacterium casei LMG S-19264T (=DSM 44701T), isolated from a smear-ripened cheese.</title>
        <authorList>
            <consortium name="US DOE Joint Genome Institute (JGI-PGF)"/>
            <person name="Walter F."/>
            <person name="Albersmeier A."/>
            <person name="Kalinowski J."/>
            <person name="Ruckert C."/>
        </authorList>
    </citation>
    <scope>NUCLEOTIDE SEQUENCE [LARGE SCALE GENOMIC DNA]</scope>
    <source>
        <strain evidence="12 13">CGMCC 1.16330</strain>
    </source>
</reference>
<feature type="domain" description="Dehydrogenase E1 component" evidence="11">
    <location>
        <begin position="20"/>
        <end position="311"/>
    </location>
</feature>
<evidence type="ECO:0000256" key="1">
    <source>
        <dbReference type="ARBA" id="ARBA00001964"/>
    </source>
</evidence>
<evidence type="ECO:0000256" key="2">
    <source>
        <dbReference type="ARBA" id="ARBA00011870"/>
    </source>
</evidence>
<dbReference type="PANTHER" id="PTHR11516:SF60">
    <property type="entry name" value="PYRUVATE DEHYDROGENASE E1 COMPONENT SUBUNIT ALPHA"/>
    <property type="match status" value="1"/>
</dbReference>
<proteinExistence type="predicted"/>
<dbReference type="NCBIfam" id="TIGR03182">
    <property type="entry name" value="PDH_E1_alph_y"/>
    <property type="match status" value="1"/>
</dbReference>
<dbReference type="CDD" id="cd02000">
    <property type="entry name" value="TPP_E1_PDC_ADC_BCADC"/>
    <property type="match status" value="1"/>
</dbReference>
<dbReference type="Pfam" id="PF00676">
    <property type="entry name" value="E1_dh"/>
    <property type="match status" value="1"/>
</dbReference>
<evidence type="ECO:0000256" key="6">
    <source>
        <dbReference type="ARBA" id="ARBA00023052"/>
    </source>
</evidence>
<evidence type="ECO:0000313" key="12">
    <source>
        <dbReference type="EMBL" id="GGG36241.1"/>
    </source>
</evidence>
<dbReference type="PANTHER" id="PTHR11516">
    <property type="entry name" value="PYRUVATE DEHYDROGENASE E1 COMPONENT, ALPHA SUBUNIT BACTERIAL AND ORGANELLAR"/>
    <property type="match status" value="1"/>
</dbReference>
<dbReference type="GO" id="GO:0004739">
    <property type="term" value="F:pyruvate dehydrogenase (acetyl-transferring) activity"/>
    <property type="evidence" value="ECO:0007669"/>
    <property type="project" value="UniProtKB-UniRule"/>
</dbReference>
<sequence length="330" mass="36608">MTGAPKVHLDRAHGLRLLREMLRIRRFEEKCAELYQAQKIRGFLHLCDGEEAISVGVMQALGPDDWVVATYREHGQALARGVPMRALMAEMYGRLEGCCRGRGGSMHIFDRATRFLGGNAIVGGGLPLALGVALADRMQGRRTVTACFFGEGAADEGEFHESLNLAQLWRLPVLFVCENNRYSMGTPLAVAEAEPEIWRKAAAYRMSGEAVDGMDVVAVEVAARRAAERIRETGAPHLMECLTYRFRAHSMFDAQLYRTKEEVTAWRARDPIPRLSAWLVQVGHLHEADLARIEAEIGAEIEDAVAYAEAGTPEPVEELERFVTMEAVPS</sequence>
<dbReference type="InterPro" id="IPR029061">
    <property type="entry name" value="THDP-binding"/>
</dbReference>
<protein>
    <recommendedName>
        <fullName evidence="4 10">Pyruvate dehydrogenase E1 component subunit alpha</fullName>
        <ecNumber evidence="3 10">1.2.4.1</ecNumber>
    </recommendedName>
</protein>
<dbReference type="Gene3D" id="3.40.50.970">
    <property type="match status" value="1"/>
</dbReference>
<comment type="function">
    <text evidence="8">The pyruvate dehydrogenase complex catalyzes the overall conversion of pyruvate to acetyl-CoA and CO(2). It contains multiple copies of three enzymatic components: pyruvate dehydrogenase (E1), dihydrolipoamide acetyltransferase (E2) and lipoamide dehydrogenase (E3).</text>
</comment>
<evidence type="ECO:0000256" key="10">
    <source>
        <dbReference type="RuleBase" id="RU361139"/>
    </source>
</evidence>
<dbReference type="GO" id="GO:0006086">
    <property type="term" value="P:pyruvate decarboxylation to acetyl-CoA"/>
    <property type="evidence" value="ECO:0007669"/>
    <property type="project" value="InterPro"/>
</dbReference>
<dbReference type="EMBL" id="BMKS01000006">
    <property type="protein sequence ID" value="GGG36241.1"/>
    <property type="molecule type" value="Genomic_DNA"/>
</dbReference>
<keyword evidence="6 10" id="KW-0786">Thiamine pyrophosphate</keyword>
<evidence type="ECO:0000256" key="4">
    <source>
        <dbReference type="ARBA" id="ARBA00014159"/>
    </source>
</evidence>
<evidence type="ECO:0000256" key="3">
    <source>
        <dbReference type="ARBA" id="ARBA00012281"/>
    </source>
</evidence>
<dbReference type="RefSeq" id="WP_188900675.1">
    <property type="nucleotide sequence ID" value="NZ_BMKS01000006.1"/>
</dbReference>
<keyword evidence="13" id="KW-1185">Reference proteome</keyword>
<accession>A0A8J2ZCC7</accession>
<keyword evidence="5 10" id="KW-0560">Oxidoreductase</keyword>
<dbReference type="InterPro" id="IPR050642">
    <property type="entry name" value="PDH_E1_Alpha_Subunit"/>
</dbReference>
<evidence type="ECO:0000256" key="8">
    <source>
        <dbReference type="ARBA" id="ARBA00025211"/>
    </source>
</evidence>
<comment type="catalytic activity">
    <reaction evidence="9 10">
        <text>N(6)-[(R)-lipoyl]-L-lysyl-[protein] + pyruvate + H(+) = N(6)-[(R)-S(8)-acetyldihydrolipoyl]-L-lysyl-[protein] + CO2</text>
        <dbReference type="Rhea" id="RHEA:19189"/>
        <dbReference type="Rhea" id="RHEA-COMP:10474"/>
        <dbReference type="Rhea" id="RHEA-COMP:10478"/>
        <dbReference type="ChEBI" id="CHEBI:15361"/>
        <dbReference type="ChEBI" id="CHEBI:15378"/>
        <dbReference type="ChEBI" id="CHEBI:16526"/>
        <dbReference type="ChEBI" id="CHEBI:83099"/>
        <dbReference type="ChEBI" id="CHEBI:83111"/>
        <dbReference type="EC" id="1.2.4.1"/>
    </reaction>
</comment>
<dbReference type="EC" id="1.2.4.1" evidence="3 10"/>
<comment type="caution">
    <text evidence="12">The sequence shown here is derived from an EMBL/GenBank/DDBJ whole genome shotgun (WGS) entry which is preliminary data.</text>
</comment>
<dbReference type="SUPFAM" id="SSF52518">
    <property type="entry name" value="Thiamin diphosphate-binding fold (THDP-binding)"/>
    <property type="match status" value="1"/>
</dbReference>
<organism evidence="12 13">
    <name type="scientific">Caldovatus sediminis</name>
    <dbReference type="NCBI Taxonomy" id="2041189"/>
    <lineage>
        <taxon>Bacteria</taxon>
        <taxon>Pseudomonadati</taxon>
        <taxon>Pseudomonadota</taxon>
        <taxon>Alphaproteobacteria</taxon>
        <taxon>Acetobacterales</taxon>
        <taxon>Roseomonadaceae</taxon>
        <taxon>Caldovatus</taxon>
    </lineage>
</organism>